<keyword evidence="2" id="KW-1133">Transmembrane helix</keyword>
<reference evidence="4" key="1">
    <citation type="submission" date="2025-08" db="UniProtKB">
        <authorList>
            <consortium name="RefSeq"/>
        </authorList>
    </citation>
    <scope>IDENTIFICATION</scope>
</reference>
<dbReference type="PROSITE" id="PS50102">
    <property type="entry name" value="RRM"/>
    <property type="match status" value="1"/>
</dbReference>
<dbReference type="InterPro" id="IPR000504">
    <property type="entry name" value="RRM_dom"/>
</dbReference>
<feature type="non-terminal residue" evidence="4">
    <location>
        <position position="186"/>
    </location>
</feature>
<feature type="domain" description="RRM" evidence="3">
    <location>
        <begin position="89"/>
        <end position="142"/>
    </location>
</feature>
<evidence type="ECO:0000256" key="1">
    <source>
        <dbReference type="PROSITE-ProRule" id="PRU00176"/>
    </source>
</evidence>
<organism evidence="4">
    <name type="scientific">Nicotiana tabacum</name>
    <name type="common">Common tobacco</name>
    <dbReference type="NCBI Taxonomy" id="4097"/>
    <lineage>
        <taxon>Eukaryota</taxon>
        <taxon>Viridiplantae</taxon>
        <taxon>Streptophyta</taxon>
        <taxon>Embryophyta</taxon>
        <taxon>Tracheophyta</taxon>
        <taxon>Spermatophyta</taxon>
        <taxon>Magnoliopsida</taxon>
        <taxon>eudicotyledons</taxon>
        <taxon>Gunneridae</taxon>
        <taxon>Pentapetalae</taxon>
        <taxon>asterids</taxon>
        <taxon>lamiids</taxon>
        <taxon>Solanales</taxon>
        <taxon>Solanaceae</taxon>
        <taxon>Nicotianoideae</taxon>
        <taxon>Nicotianeae</taxon>
        <taxon>Nicotiana</taxon>
    </lineage>
</organism>
<evidence type="ECO:0000256" key="2">
    <source>
        <dbReference type="SAM" id="Phobius"/>
    </source>
</evidence>
<sequence>MIIAYLEMYIAIPLYLEFESEDGLVSLALIRSFSRMRSHLCLGVSKQEGTSDDTIQAVAEALKISSFLKISEITEFSRPEEVIEQIDVRTIVVSLLEYSVKLEDVESFFGQHGMVNSVRLPRHVADKRMFCGTALVEFASEEVCFILFFLQVIHIVSILLDTLLIYHRGYGYGSLDIVMIPNFQTR</sequence>
<dbReference type="Pfam" id="PF00076">
    <property type="entry name" value="RRM_1"/>
    <property type="match status" value="1"/>
</dbReference>
<dbReference type="OrthoDB" id="439993at2759"/>
<keyword evidence="1" id="KW-0694">RNA-binding</keyword>
<keyword evidence="2" id="KW-0812">Transmembrane</keyword>
<dbReference type="SUPFAM" id="SSF54928">
    <property type="entry name" value="RNA-binding domain, RBD"/>
    <property type="match status" value="1"/>
</dbReference>
<dbReference type="GO" id="GO:0003729">
    <property type="term" value="F:mRNA binding"/>
    <property type="evidence" value="ECO:0000318"/>
    <property type="project" value="GO_Central"/>
</dbReference>
<dbReference type="AlphaFoldDB" id="A0A1S3YUY8"/>
<dbReference type="InterPro" id="IPR035979">
    <property type="entry name" value="RBD_domain_sf"/>
</dbReference>
<accession>A0A1S3YUY8</accession>
<dbReference type="PaxDb" id="4097-A0A1S3YUY8"/>
<gene>
    <name evidence="4" type="primary">LOC107779969</name>
</gene>
<protein>
    <submittedName>
        <fullName evidence="4">La protein 1-like</fullName>
    </submittedName>
</protein>
<dbReference type="GO" id="GO:0005634">
    <property type="term" value="C:nucleus"/>
    <property type="evidence" value="ECO:0000318"/>
    <property type="project" value="GO_Central"/>
</dbReference>
<evidence type="ECO:0000313" key="4">
    <source>
        <dbReference type="RefSeq" id="XP_016455958.1"/>
    </source>
</evidence>
<dbReference type="KEGG" id="nta:107779969"/>
<dbReference type="InterPro" id="IPR012677">
    <property type="entry name" value="Nucleotide-bd_a/b_plait_sf"/>
</dbReference>
<keyword evidence="2" id="KW-0472">Membrane</keyword>
<evidence type="ECO:0000259" key="3">
    <source>
        <dbReference type="PROSITE" id="PS50102"/>
    </source>
</evidence>
<proteinExistence type="predicted"/>
<dbReference type="InterPro" id="IPR036388">
    <property type="entry name" value="WH-like_DNA-bd_sf"/>
</dbReference>
<dbReference type="RefSeq" id="XP_016455958.1">
    <property type="nucleotide sequence ID" value="XM_016600472.1"/>
</dbReference>
<dbReference type="Gene3D" id="1.10.10.10">
    <property type="entry name" value="Winged helix-like DNA-binding domain superfamily/Winged helix DNA-binding domain"/>
    <property type="match status" value="1"/>
</dbReference>
<name>A0A1S3YUY8_TOBAC</name>
<dbReference type="STRING" id="4097.A0A1S3YUY8"/>
<feature type="transmembrane region" description="Helical" evidence="2">
    <location>
        <begin position="145"/>
        <end position="166"/>
    </location>
</feature>
<dbReference type="Gene3D" id="3.30.70.330">
    <property type="match status" value="1"/>
</dbReference>